<keyword evidence="10" id="KW-1185">Reference proteome</keyword>
<organism evidence="9 10">
    <name type="scientific">Sphingomonas oligophenolica</name>
    <dbReference type="NCBI Taxonomy" id="301154"/>
    <lineage>
        <taxon>Bacteria</taxon>
        <taxon>Pseudomonadati</taxon>
        <taxon>Pseudomonadota</taxon>
        <taxon>Alphaproteobacteria</taxon>
        <taxon>Sphingomonadales</taxon>
        <taxon>Sphingomonadaceae</taxon>
        <taxon>Sphingomonas</taxon>
    </lineage>
</organism>
<feature type="transmembrane region" description="Helical" evidence="8">
    <location>
        <begin position="307"/>
        <end position="329"/>
    </location>
</feature>
<dbReference type="EMBL" id="JBDIME010000002">
    <property type="protein sequence ID" value="MEN2788707.1"/>
    <property type="molecule type" value="Genomic_DNA"/>
</dbReference>
<feature type="transmembrane region" description="Helical" evidence="8">
    <location>
        <begin position="161"/>
        <end position="182"/>
    </location>
</feature>
<feature type="transmembrane region" description="Helical" evidence="8">
    <location>
        <begin position="367"/>
        <end position="384"/>
    </location>
</feature>
<keyword evidence="6 8" id="KW-1133">Transmembrane helix</keyword>
<evidence type="ECO:0000256" key="5">
    <source>
        <dbReference type="ARBA" id="ARBA00022692"/>
    </source>
</evidence>
<evidence type="ECO:0000313" key="9">
    <source>
        <dbReference type="EMBL" id="MEN2788707.1"/>
    </source>
</evidence>
<reference evidence="9 10" key="1">
    <citation type="submission" date="2024-05" db="EMBL/GenBank/DDBJ databases">
        <authorList>
            <person name="Liu Q."/>
            <person name="Xin Y.-H."/>
        </authorList>
    </citation>
    <scope>NUCLEOTIDE SEQUENCE [LARGE SCALE GENOMIC DNA]</scope>
    <source>
        <strain evidence="9 10">CGMCC 1.10181</strain>
    </source>
</reference>
<name>A0ABU9XYW6_9SPHN</name>
<evidence type="ECO:0000256" key="3">
    <source>
        <dbReference type="ARBA" id="ARBA00022676"/>
    </source>
</evidence>
<feature type="transmembrane region" description="Helical" evidence="8">
    <location>
        <begin position="12"/>
        <end position="32"/>
    </location>
</feature>
<proteinExistence type="predicted"/>
<evidence type="ECO:0008006" key="11">
    <source>
        <dbReference type="Google" id="ProtNLM"/>
    </source>
</evidence>
<dbReference type="RefSeq" id="WP_343890724.1">
    <property type="nucleotide sequence ID" value="NZ_BAAAEH010000035.1"/>
</dbReference>
<evidence type="ECO:0000256" key="6">
    <source>
        <dbReference type="ARBA" id="ARBA00022989"/>
    </source>
</evidence>
<dbReference type="PANTHER" id="PTHR33908:SF11">
    <property type="entry name" value="MEMBRANE PROTEIN"/>
    <property type="match status" value="1"/>
</dbReference>
<feature type="transmembrane region" description="Helical" evidence="8">
    <location>
        <begin position="341"/>
        <end position="361"/>
    </location>
</feature>
<feature type="transmembrane region" description="Helical" evidence="8">
    <location>
        <begin position="262"/>
        <end position="287"/>
    </location>
</feature>
<gene>
    <name evidence="9" type="ORF">ABC974_03645</name>
</gene>
<evidence type="ECO:0000256" key="1">
    <source>
        <dbReference type="ARBA" id="ARBA00004651"/>
    </source>
</evidence>
<sequence length="507" mass="55020">MIDSDRHRTLVARATLAVAGLVFVYGLIRLGLHASVALRYPYDLDYGEGVVWEQMRLIMNGSGYEALRPMPAFVFEYPPLYHIVTAATAGAFGFDPLFAGRLVSLVMALAAAVLIGLLTNEAIGGGQDRRVRVIAGLIAGLVFLTLPVVLSWSTLMRVDMLAYALSLAGLLAAASCVERPVLAIVAGTLFTMALYSRQTCLPAPAASFLILLIVRPRAAWLMLAASLFTGLTALALLSMASDGQFLVQILAYNINRVTWNHAMMLVLVLMANIVILAQGAIGATAAWRLMRPGEWRQLAERLRGDTSLTTTAIILLTLVLKTLMLPAILKSGASDNYLIDWFALIAVLIGIGCVPLVRAALNQPARPGLALILLIGIGLPVQMMDPPLWPDYAKAERDRAALAPVVERIRASAKPVVTDEMVLVLRGGQRVMWEPAIVAELGSAGIYDERALAERVRRGEFGFFVTRGDRGSLLFDQRFNPIIADAMDAAYPRRERAGDLTLHLPRE</sequence>
<accession>A0ABU9XYW6</accession>
<keyword evidence="4" id="KW-0808">Transferase</keyword>
<feature type="transmembrane region" description="Helical" evidence="8">
    <location>
        <begin position="220"/>
        <end position="241"/>
    </location>
</feature>
<feature type="transmembrane region" description="Helical" evidence="8">
    <location>
        <begin position="131"/>
        <end position="155"/>
    </location>
</feature>
<feature type="transmembrane region" description="Helical" evidence="8">
    <location>
        <begin position="98"/>
        <end position="119"/>
    </location>
</feature>
<evidence type="ECO:0000256" key="4">
    <source>
        <dbReference type="ARBA" id="ARBA00022679"/>
    </source>
</evidence>
<comment type="subcellular location">
    <subcellularLocation>
        <location evidence="1">Cell membrane</location>
        <topology evidence="1">Multi-pass membrane protein</topology>
    </subcellularLocation>
</comment>
<evidence type="ECO:0000256" key="2">
    <source>
        <dbReference type="ARBA" id="ARBA00022475"/>
    </source>
</evidence>
<evidence type="ECO:0000256" key="7">
    <source>
        <dbReference type="ARBA" id="ARBA00023136"/>
    </source>
</evidence>
<evidence type="ECO:0000313" key="10">
    <source>
        <dbReference type="Proteomes" id="UP001419910"/>
    </source>
</evidence>
<dbReference type="Proteomes" id="UP001419910">
    <property type="component" value="Unassembled WGS sequence"/>
</dbReference>
<keyword evidence="3" id="KW-0328">Glycosyltransferase</keyword>
<keyword evidence="7 8" id="KW-0472">Membrane</keyword>
<protein>
    <recommendedName>
        <fullName evidence="11">Glycosyltransferase RgtA/B/C/D-like domain-containing protein</fullName>
    </recommendedName>
</protein>
<comment type="caution">
    <text evidence="9">The sequence shown here is derived from an EMBL/GenBank/DDBJ whole genome shotgun (WGS) entry which is preliminary data.</text>
</comment>
<dbReference type="InterPro" id="IPR050297">
    <property type="entry name" value="LipidA_mod_glycosyltrf_83"/>
</dbReference>
<dbReference type="PANTHER" id="PTHR33908">
    <property type="entry name" value="MANNOSYLTRANSFERASE YKCB-RELATED"/>
    <property type="match status" value="1"/>
</dbReference>
<keyword evidence="5 8" id="KW-0812">Transmembrane</keyword>
<evidence type="ECO:0000256" key="8">
    <source>
        <dbReference type="SAM" id="Phobius"/>
    </source>
</evidence>
<keyword evidence="2" id="KW-1003">Cell membrane</keyword>